<reference evidence="7 8" key="1">
    <citation type="journal article" date="2016" name="Nat. Commun.">
        <title>Thousands of microbial genomes shed light on interconnected biogeochemical processes in an aquifer system.</title>
        <authorList>
            <person name="Anantharaman K."/>
            <person name="Brown C.T."/>
            <person name="Hug L.A."/>
            <person name="Sharon I."/>
            <person name="Castelle C.J."/>
            <person name="Probst A.J."/>
            <person name="Thomas B.C."/>
            <person name="Singh A."/>
            <person name="Wilkins M.J."/>
            <person name="Karaoz U."/>
            <person name="Brodie E.L."/>
            <person name="Williams K.H."/>
            <person name="Hubbard S.S."/>
            <person name="Banfield J.F."/>
        </authorList>
    </citation>
    <scope>NUCLEOTIDE SEQUENCE [LARGE SCALE GENOMIC DNA]</scope>
</reference>
<evidence type="ECO:0000256" key="2">
    <source>
        <dbReference type="ARBA" id="ARBA00022692"/>
    </source>
</evidence>
<dbReference type="GO" id="GO:0016020">
    <property type="term" value="C:membrane"/>
    <property type="evidence" value="ECO:0007669"/>
    <property type="project" value="UniProtKB-SubCell"/>
</dbReference>
<gene>
    <name evidence="7" type="ORF">A2896_02770</name>
</gene>
<evidence type="ECO:0000256" key="5">
    <source>
        <dbReference type="SAM" id="Phobius"/>
    </source>
</evidence>
<feature type="domain" description="Amino acid transporter transmembrane" evidence="6">
    <location>
        <begin position="4"/>
        <end position="371"/>
    </location>
</feature>
<feature type="transmembrane region" description="Helical" evidence="5">
    <location>
        <begin position="314"/>
        <end position="336"/>
    </location>
</feature>
<evidence type="ECO:0000256" key="4">
    <source>
        <dbReference type="ARBA" id="ARBA00023136"/>
    </source>
</evidence>
<dbReference type="Proteomes" id="UP000178647">
    <property type="component" value="Unassembled WGS sequence"/>
</dbReference>
<proteinExistence type="predicted"/>
<evidence type="ECO:0000313" key="8">
    <source>
        <dbReference type="Proteomes" id="UP000178647"/>
    </source>
</evidence>
<name>A0A1G2EEC6_9BACT</name>
<dbReference type="Gene3D" id="1.20.1740.10">
    <property type="entry name" value="Amino acid/polyamine transporter I"/>
    <property type="match status" value="1"/>
</dbReference>
<dbReference type="EMBL" id="MHMH01000018">
    <property type="protein sequence ID" value="OGZ24154.1"/>
    <property type="molecule type" value="Genomic_DNA"/>
</dbReference>
<feature type="transmembrane region" description="Helical" evidence="5">
    <location>
        <begin position="7"/>
        <end position="26"/>
    </location>
</feature>
<keyword evidence="4 5" id="KW-0472">Membrane</keyword>
<protein>
    <recommendedName>
        <fullName evidence="6">Amino acid transporter transmembrane domain-containing protein</fullName>
    </recommendedName>
</protein>
<accession>A0A1G2EEC6</accession>
<dbReference type="AlphaFoldDB" id="A0A1G2EEC6"/>
<keyword evidence="3 5" id="KW-1133">Transmembrane helix</keyword>
<organism evidence="7 8">
    <name type="scientific">Candidatus Nealsonbacteria bacterium RIFCSPLOWO2_01_FULL_43_32</name>
    <dbReference type="NCBI Taxonomy" id="1801672"/>
    <lineage>
        <taxon>Bacteria</taxon>
        <taxon>Candidatus Nealsoniibacteriota</taxon>
    </lineage>
</organism>
<dbReference type="PANTHER" id="PTHR22950">
    <property type="entry name" value="AMINO ACID TRANSPORTER"/>
    <property type="match status" value="1"/>
</dbReference>
<dbReference type="InterPro" id="IPR013057">
    <property type="entry name" value="AA_transpt_TM"/>
</dbReference>
<feature type="transmembrane region" description="Helical" evidence="5">
    <location>
        <begin position="143"/>
        <end position="161"/>
    </location>
</feature>
<feature type="transmembrane region" description="Helical" evidence="5">
    <location>
        <begin position="32"/>
        <end position="57"/>
    </location>
</feature>
<dbReference type="GO" id="GO:0015179">
    <property type="term" value="F:L-amino acid transmembrane transporter activity"/>
    <property type="evidence" value="ECO:0007669"/>
    <property type="project" value="TreeGrafter"/>
</dbReference>
<comment type="caution">
    <text evidence="7">The sequence shown here is derived from an EMBL/GenBank/DDBJ whole genome shotgun (WGS) entry which is preliminary data.</text>
</comment>
<sequence>MKLFKALSIFIGTIIGAGIFGLPYVVAKSGLILGFFYFLVLGGSVLLLHLFLGEALLRTAGQCRLPGLAQKYLGKPGKFFTMVSVVVGLVGALLAFLILGGEFLNILFSSLLDLSRAQFTLIFWLILSYFIFKGIKFIASIEVLTTLFFFAVMAIILFFSLPKFNSVNINFLNIDDAFLPFGVILFSLMGWSAVPEITDFLRLPQEREKIKKIMVLTMGIVALFYLFFVVTVIGVSGQGTSEDALSGLLPFLGQKIIILGALAGLITLADSFLILGLHLKNTFIYDLKLPPGLAVLISCGLPLLLFLLGLRSFIATLGFVGTVVGAIEGVVIILIFKRAKTMGDRKPEYNLKTPSWLPYLLIAIFVFGALSQFFI</sequence>
<comment type="subcellular location">
    <subcellularLocation>
        <location evidence="1">Membrane</location>
        <topology evidence="1">Multi-pass membrane protein</topology>
    </subcellularLocation>
</comment>
<evidence type="ECO:0000313" key="7">
    <source>
        <dbReference type="EMBL" id="OGZ24154.1"/>
    </source>
</evidence>
<dbReference type="STRING" id="1801672.A2896_02770"/>
<feature type="transmembrane region" description="Helical" evidence="5">
    <location>
        <begin position="289"/>
        <end position="308"/>
    </location>
</feature>
<feature type="transmembrane region" description="Helical" evidence="5">
    <location>
        <begin position="181"/>
        <end position="201"/>
    </location>
</feature>
<keyword evidence="2 5" id="KW-0812">Transmembrane</keyword>
<feature type="transmembrane region" description="Helical" evidence="5">
    <location>
        <begin position="256"/>
        <end position="277"/>
    </location>
</feature>
<dbReference type="Pfam" id="PF01490">
    <property type="entry name" value="Aa_trans"/>
    <property type="match status" value="1"/>
</dbReference>
<feature type="transmembrane region" description="Helical" evidence="5">
    <location>
        <begin position="106"/>
        <end position="131"/>
    </location>
</feature>
<evidence type="ECO:0000256" key="1">
    <source>
        <dbReference type="ARBA" id="ARBA00004141"/>
    </source>
</evidence>
<feature type="transmembrane region" description="Helical" evidence="5">
    <location>
        <begin position="213"/>
        <end position="236"/>
    </location>
</feature>
<evidence type="ECO:0000256" key="3">
    <source>
        <dbReference type="ARBA" id="ARBA00022989"/>
    </source>
</evidence>
<feature type="transmembrane region" description="Helical" evidence="5">
    <location>
        <begin position="78"/>
        <end position="100"/>
    </location>
</feature>
<feature type="transmembrane region" description="Helical" evidence="5">
    <location>
        <begin position="356"/>
        <end position="374"/>
    </location>
</feature>
<evidence type="ECO:0000259" key="6">
    <source>
        <dbReference type="Pfam" id="PF01490"/>
    </source>
</evidence>